<dbReference type="PANTHER" id="PTHR36455:SF1">
    <property type="entry name" value="BLR8292 PROTEIN"/>
    <property type="match status" value="1"/>
</dbReference>
<organism evidence="1 2">
    <name type="scientific">Paracoccus angustae</name>
    <dbReference type="NCBI Taxonomy" id="1671480"/>
    <lineage>
        <taxon>Bacteria</taxon>
        <taxon>Pseudomonadati</taxon>
        <taxon>Pseudomonadota</taxon>
        <taxon>Alphaproteobacteria</taxon>
        <taxon>Rhodobacterales</taxon>
        <taxon>Paracoccaceae</taxon>
        <taxon>Paracoccus</taxon>
    </lineage>
</organism>
<accession>A0ABV7UC66</accession>
<reference evidence="2" key="1">
    <citation type="journal article" date="2019" name="Int. J. Syst. Evol. Microbiol.">
        <title>The Global Catalogue of Microorganisms (GCM) 10K type strain sequencing project: providing services to taxonomists for standard genome sequencing and annotation.</title>
        <authorList>
            <consortium name="The Broad Institute Genomics Platform"/>
            <consortium name="The Broad Institute Genome Sequencing Center for Infectious Disease"/>
            <person name="Wu L."/>
            <person name="Ma J."/>
        </authorList>
    </citation>
    <scope>NUCLEOTIDE SEQUENCE [LARGE SCALE GENOMIC DNA]</scope>
    <source>
        <strain evidence="2">KCTC 42473</strain>
    </source>
</reference>
<dbReference type="PANTHER" id="PTHR36455">
    <property type="match status" value="1"/>
</dbReference>
<dbReference type="EMBL" id="JBHRXY010000093">
    <property type="protein sequence ID" value="MFC3632216.1"/>
    <property type="molecule type" value="Genomic_DNA"/>
</dbReference>
<protein>
    <submittedName>
        <fullName evidence="1">IS66 family insertion sequence element accessory protein TnpB</fullName>
    </submittedName>
</protein>
<sequence length="117" mass="13054">MIVAGQRLPILIATKPVDFRCGHNALALMVQTELKLDPYSGVTVVFRSKRGDRLKILVWDGTGLVLIYKVLEVSKFCWPRVQDGVMQLSRAQYEALFEGAEWLRISTPKVLPPTAAG</sequence>
<comment type="caution">
    <text evidence="1">The sequence shown here is derived from an EMBL/GenBank/DDBJ whole genome shotgun (WGS) entry which is preliminary data.</text>
</comment>
<dbReference type="Proteomes" id="UP001595539">
    <property type="component" value="Unassembled WGS sequence"/>
</dbReference>
<dbReference type="RefSeq" id="WP_221828616.1">
    <property type="nucleotide sequence ID" value="NZ_JBHRXY010000093.1"/>
</dbReference>
<keyword evidence="2" id="KW-1185">Reference proteome</keyword>
<dbReference type="Pfam" id="PF05717">
    <property type="entry name" value="TnpB_IS66"/>
    <property type="match status" value="1"/>
</dbReference>
<proteinExistence type="predicted"/>
<evidence type="ECO:0000313" key="1">
    <source>
        <dbReference type="EMBL" id="MFC3632216.1"/>
    </source>
</evidence>
<gene>
    <name evidence="1" type="primary">tnpB</name>
    <name evidence="1" type="ORF">ACFOM8_22720</name>
</gene>
<dbReference type="NCBIfam" id="NF033819">
    <property type="entry name" value="IS66_TnpB"/>
    <property type="match status" value="1"/>
</dbReference>
<evidence type="ECO:0000313" key="2">
    <source>
        <dbReference type="Proteomes" id="UP001595539"/>
    </source>
</evidence>
<dbReference type="InterPro" id="IPR008878">
    <property type="entry name" value="Transposase_IS66_Orf2"/>
</dbReference>
<name>A0ABV7UC66_9RHOB</name>